<reference evidence="1" key="2">
    <citation type="journal article" date="2023" name="IMA Fungus">
        <title>Comparative genomic study of the Penicillium genus elucidates a diverse pangenome and 15 lateral gene transfer events.</title>
        <authorList>
            <person name="Petersen C."/>
            <person name="Sorensen T."/>
            <person name="Nielsen M.R."/>
            <person name="Sondergaard T.E."/>
            <person name="Sorensen J.L."/>
            <person name="Fitzpatrick D.A."/>
            <person name="Frisvad J.C."/>
            <person name="Nielsen K.L."/>
        </authorList>
    </citation>
    <scope>NUCLEOTIDE SEQUENCE</scope>
    <source>
        <strain evidence="1">IBT 15544</strain>
    </source>
</reference>
<dbReference type="OrthoDB" id="3940621at2759"/>
<dbReference type="Proteomes" id="UP001150904">
    <property type="component" value="Unassembled WGS sequence"/>
</dbReference>
<evidence type="ECO:0000313" key="1">
    <source>
        <dbReference type="EMBL" id="KAJ5203776.1"/>
    </source>
</evidence>
<dbReference type="AlphaFoldDB" id="A0A9W9MLX2"/>
<dbReference type="GeneID" id="83179018"/>
<organism evidence="1 2">
    <name type="scientific">Penicillium cinerascens</name>
    <dbReference type="NCBI Taxonomy" id="70096"/>
    <lineage>
        <taxon>Eukaryota</taxon>
        <taxon>Fungi</taxon>
        <taxon>Dikarya</taxon>
        <taxon>Ascomycota</taxon>
        <taxon>Pezizomycotina</taxon>
        <taxon>Eurotiomycetes</taxon>
        <taxon>Eurotiomycetidae</taxon>
        <taxon>Eurotiales</taxon>
        <taxon>Aspergillaceae</taxon>
        <taxon>Penicillium</taxon>
    </lineage>
</organism>
<dbReference type="RefSeq" id="XP_058308255.1">
    <property type="nucleotide sequence ID" value="XM_058451717.1"/>
</dbReference>
<name>A0A9W9MLX2_9EURO</name>
<accession>A0A9W9MLX2</accession>
<protein>
    <recommendedName>
        <fullName evidence="3">F-box domain-containing protein</fullName>
    </recommendedName>
</protein>
<evidence type="ECO:0008006" key="3">
    <source>
        <dbReference type="Google" id="ProtNLM"/>
    </source>
</evidence>
<evidence type="ECO:0000313" key="2">
    <source>
        <dbReference type="Proteomes" id="UP001150904"/>
    </source>
</evidence>
<comment type="caution">
    <text evidence="1">The sequence shown here is derived from an EMBL/GenBank/DDBJ whole genome shotgun (WGS) entry which is preliminary data.</text>
</comment>
<proteinExistence type="predicted"/>
<reference evidence="1" key="1">
    <citation type="submission" date="2022-12" db="EMBL/GenBank/DDBJ databases">
        <authorList>
            <person name="Petersen C."/>
        </authorList>
    </citation>
    <scope>NUCLEOTIDE SEQUENCE</scope>
    <source>
        <strain evidence="1">IBT 15544</strain>
    </source>
</reference>
<sequence>MAIFTKDKFDDAKLSDMLGHFAKLPIELRLLIWDLVFLEIHPYPRRRISPQTNILSILRCSRYLYCEISHRLYNNISPALLVRRVDDKKCWITAGMFSNKIHAQWDLESKGDTQRHIASLPFDKLRDSYLFIEIRPSSRHDPGQIIQMWQKLNYIVDIIQELPQPPCVRISLLGRWTVQKRTRESIKYTKGYRPDHDIVMLPFTRLSRWEYSLPSNLSKVISRESSNREHSLLYRFMAFESLNSDGFARVDMTLITDIDHLRIDTRIFLDSWLGCVEGKTADLLRLERFKHWYEPGDSWKSAYEEQYLADLVANFSIVRKHDGQLLWAKKRFEMLILMHHIAWAAQDSITNVFDSLDAKQLTPYTKWDPEVLSKKWPNGVGMPVETLSAPIWRERKTIVDAYTQKNTKRRDFWDELEWWGWDASFFLEEPISEVMTNTGLLGQPLALDPVATGMKWLEEEN</sequence>
<gene>
    <name evidence="1" type="ORF">N7498_004655</name>
</gene>
<keyword evidence="2" id="KW-1185">Reference proteome</keyword>
<dbReference type="EMBL" id="JAPQKR010000012">
    <property type="protein sequence ID" value="KAJ5203776.1"/>
    <property type="molecule type" value="Genomic_DNA"/>
</dbReference>